<sequence length="98" mass="10566">MIETERTQSPYFKALACSAVAFALAVLALFLGYTLPSFKTDAEAISQLLALVLVPGLIVGLLAKKSTKAWPLWLIICAYIVILIAVTVAHEFTAPMRG</sequence>
<dbReference type="RefSeq" id="WP_106711744.1">
    <property type="nucleotide sequence ID" value="NZ_PGGO01000009.1"/>
</dbReference>
<dbReference type="OrthoDB" id="8116100at2"/>
<evidence type="ECO:0000256" key="1">
    <source>
        <dbReference type="SAM" id="Phobius"/>
    </source>
</evidence>
<name>A0A2P7BPM6_9HYPH</name>
<keyword evidence="1" id="KW-0472">Membrane</keyword>
<keyword evidence="3" id="KW-1185">Reference proteome</keyword>
<gene>
    <name evidence="2" type="ORF">CU102_14195</name>
</gene>
<feature type="transmembrane region" description="Helical" evidence="1">
    <location>
        <begin position="45"/>
        <end position="63"/>
    </location>
</feature>
<dbReference type="AlphaFoldDB" id="A0A2P7BPM6"/>
<evidence type="ECO:0000313" key="3">
    <source>
        <dbReference type="Proteomes" id="UP000241444"/>
    </source>
</evidence>
<feature type="transmembrane region" description="Helical" evidence="1">
    <location>
        <begin position="70"/>
        <end position="89"/>
    </location>
</feature>
<organism evidence="2 3">
    <name type="scientific">Phyllobacterium brassicacearum</name>
    <dbReference type="NCBI Taxonomy" id="314235"/>
    <lineage>
        <taxon>Bacteria</taxon>
        <taxon>Pseudomonadati</taxon>
        <taxon>Pseudomonadota</taxon>
        <taxon>Alphaproteobacteria</taxon>
        <taxon>Hyphomicrobiales</taxon>
        <taxon>Phyllobacteriaceae</taxon>
        <taxon>Phyllobacterium</taxon>
    </lineage>
</organism>
<keyword evidence="1" id="KW-0812">Transmembrane</keyword>
<proteinExistence type="predicted"/>
<protein>
    <submittedName>
        <fullName evidence="2">Uncharacterized protein</fullName>
    </submittedName>
</protein>
<dbReference type="Proteomes" id="UP000241444">
    <property type="component" value="Unassembled WGS sequence"/>
</dbReference>
<comment type="caution">
    <text evidence="2">The sequence shown here is derived from an EMBL/GenBank/DDBJ whole genome shotgun (WGS) entry which is preliminary data.</text>
</comment>
<accession>A0A2P7BPM6</accession>
<reference evidence="3" key="1">
    <citation type="submission" date="2017-11" db="EMBL/GenBank/DDBJ databases">
        <authorList>
            <person name="Kuznetsova I."/>
            <person name="Sazanova A."/>
            <person name="Chirak E."/>
            <person name="Safronova V."/>
            <person name="Willems A."/>
        </authorList>
    </citation>
    <scope>NUCLEOTIDE SEQUENCE [LARGE SCALE GENOMIC DNA]</scope>
    <source>
        <strain evidence="3">STM 196</strain>
    </source>
</reference>
<feature type="transmembrane region" description="Helical" evidence="1">
    <location>
        <begin position="12"/>
        <end position="33"/>
    </location>
</feature>
<evidence type="ECO:0000313" key="2">
    <source>
        <dbReference type="EMBL" id="PSH68431.1"/>
    </source>
</evidence>
<dbReference type="EMBL" id="PGGO01000009">
    <property type="protein sequence ID" value="PSH68431.1"/>
    <property type="molecule type" value="Genomic_DNA"/>
</dbReference>
<keyword evidence="1" id="KW-1133">Transmembrane helix</keyword>